<protein>
    <submittedName>
        <fullName evidence="4">T9SS type A sorting domain-containing protein</fullName>
    </submittedName>
</protein>
<sequence>MKKTLLALSIFLMFASSNVFGAITVTLTTSAITRSTTYPAYYDVKLQLKCQDNSLCNAGLFTFSVERKLTTDTNWSLITLNMPFPADTTPDGAYLNYGYALQLPGKQYMYKVKVSYSGNGCSATPTYTGYVTCQGAKPDFTLGTTGITFSDLDGPITLCKSSQLYFNPGSCELETKYYVGITPCNRWWDVGDNVGNGQWYLTQAPNQNKAMTEVNGGPLLGGVFDSGTLIGQDRYYRITVATGEPVWFTKSVLIRVDEGCRVAVVDVRDSEEIPVESLIKIYPNPVKDNLIINLENNKLIKKVSFFDMNNNLAKEEQYKGADNNAVINIGALKKGLYLIAIETTDGIVRSKVVKE</sequence>
<gene>
    <name evidence="4" type="ORF">E4635_01610</name>
</gene>
<dbReference type="Pfam" id="PF18962">
    <property type="entry name" value="Por_Secre_tail"/>
    <property type="match status" value="1"/>
</dbReference>
<dbReference type="InterPro" id="IPR026444">
    <property type="entry name" value="Secre_tail"/>
</dbReference>
<feature type="signal peptide" evidence="2">
    <location>
        <begin position="1"/>
        <end position="21"/>
    </location>
</feature>
<dbReference type="OrthoDB" id="1352671at2"/>
<proteinExistence type="predicted"/>
<evidence type="ECO:0000259" key="3">
    <source>
        <dbReference type="Pfam" id="PF18962"/>
    </source>
</evidence>
<evidence type="ECO:0000313" key="4">
    <source>
        <dbReference type="EMBL" id="TGD59655.1"/>
    </source>
</evidence>
<organism evidence="4 5">
    <name type="scientific">Flavobacterium humi</name>
    <dbReference type="NCBI Taxonomy" id="2562683"/>
    <lineage>
        <taxon>Bacteria</taxon>
        <taxon>Pseudomonadati</taxon>
        <taxon>Bacteroidota</taxon>
        <taxon>Flavobacteriia</taxon>
        <taxon>Flavobacteriales</taxon>
        <taxon>Flavobacteriaceae</taxon>
        <taxon>Flavobacterium</taxon>
    </lineage>
</organism>
<dbReference type="EMBL" id="SRLH01000001">
    <property type="protein sequence ID" value="TGD59655.1"/>
    <property type="molecule type" value="Genomic_DNA"/>
</dbReference>
<dbReference type="AlphaFoldDB" id="A0A4Z0LCR5"/>
<evidence type="ECO:0000313" key="5">
    <source>
        <dbReference type="Proteomes" id="UP000297407"/>
    </source>
</evidence>
<feature type="chain" id="PRO_5021494977" evidence="2">
    <location>
        <begin position="22"/>
        <end position="355"/>
    </location>
</feature>
<evidence type="ECO:0000256" key="2">
    <source>
        <dbReference type="SAM" id="SignalP"/>
    </source>
</evidence>
<dbReference type="RefSeq" id="WP_135524862.1">
    <property type="nucleotide sequence ID" value="NZ_SRLH01000001.1"/>
</dbReference>
<keyword evidence="1 2" id="KW-0732">Signal</keyword>
<evidence type="ECO:0000256" key="1">
    <source>
        <dbReference type="ARBA" id="ARBA00022729"/>
    </source>
</evidence>
<name>A0A4Z0LCR5_9FLAO</name>
<comment type="caution">
    <text evidence="4">The sequence shown here is derived from an EMBL/GenBank/DDBJ whole genome shotgun (WGS) entry which is preliminary data.</text>
</comment>
<feature type="domain" description="Secretion system C-terminal sorting" evidence="3">
    <location>
        <begin position="281"/>
        <end position="352"/>
    </location>
</feature>
<keyword evidence="5" id="KW-1185">Reference proteome</keyword>
<reference evidence="4 5" key="1">
    <citation type="submission" date="2019-04" db="EMBL/GenBank/DDBJ databases">
        <title>Flavobacterium sp. strain DS2-A Genome sequencing and assembly.</title>
        <authorList>
            <person name="Kim I."/>
        </authorList>
    </citation>
    <scope>NUCLEOTIDE SEQUENCE [LARGE SCALE GENOMIC DNA]</scope>
    <source>
        <strain evidence="4 5">DS2-A</strain>
    </source>
</reference>
<accession>A0A4Z0LCR5</accession>
<dbReference type="Proteomes" id="UP000297407">
    <property type="component" value="Unassembled WGS sequence"/>
</dbReference>